<dbReference type="EMBL" id="BMXF01000001">
    <property type="protein sequence ID" value="GHB60991.1"/>
    <property type="molecule type" value="Genomic_DNA"/>
</dbReference>
<feature type="transmembrane region" description="Helical" evidence="2">
    <location>
        <begin position="48"/>
        <end position="69"/>
    </location>
</feature>
<feature type="transmembrane region" description="Helical" evidence="2">
    <location>
        <begin position="110"/>
        <end position="128"/>
    </location>
</feature>
<keyword evidence="4" id="KW-1185">Reference proteome</keyword>
<feature type="transmembrane region" description="Helical" evidence="2">
    <location>
        <begin position="185"/>
        <end position="203"/>
    </location>
</feature>
<reference evidence="3 4" key="1">
    <citation type="journal article" date="2014" name="Int. J. Syst. Evol. Microbiol.">
        <title>Complete genome sequence of Corynebacterium casei LMG S-19264T (=DSM 44701T), isolated from a smear-ripened cheese.</title>
        <authorList>
            <consortium name="US DOE Joint Genome Institute (JGI-PGF)"/>
            <person name="Walter F."/>
            <person name="Albersmeier A."/>
            <person name="Kalinowski J."/>
            <person name="Ruckert C."/>
        </authorList>
    </citation>
    <scope>NUCLEOTIDE SEQUENCE [LARGE SCALE GENOMIC DNA]</scope>
    <source>
        <strain evidence="3 4">KCTC 12866</strain>
    </source>
</reference>
<protein>
    <submittedName>
        <fullName evidence="3">Uncharacterized protein</fullName>
    </submittedName>
</protein>
<evidence type="ECO:0000313" key="4">
    <source>
        <dbReference type="Proteomes" id="UP000598271"/>
    </source>
</evidence>
<keyword evidence="2" id="KW-0472">Membrane</keyword>
<feature type="region of interest" description="Disordered" evidence="1">
    <location>
        <begin position="359"/>
        <end position="383"/>
    </location>
</feature>
<keyword evidence="2" id="KW-0812">Transmembrane</keyword>
<evidence type="ECO:0000256" key="2">
    <source>
        <dbReference type="SAM" id="Phobius"/>
    </source>
</evidence>
<accession>A0A8J3D2I8</accession>
<feature type="compositionally biased region" description="Gly residues" evidence="1">
    <location>
        <begin position="368"/>
        <end position="383"/>
    </location>
</feature>
<evidence type="ECO:0000313" key="3">
    <source>
        <dbReference type="EMBL" id="GHB60991.1"/>
    </source>
</evidence>
<sequence>MKAYNETLLKNEWVQKLAQDWTQKKLITQPQRENIDKVYSPLPYRPNWFIWIGLFIFTILGLSAATVIFLPIIDTQFAETFLGPIYGLGVLFFLNFLIKDRRLHFSGIDNAMLYAIVLSFAPLIMQIADLNYQAPWLLGLAYLPLLLFLIYYYGEPLITVGTFLTGLFIVASLAMEFVWGKLLLPFIAMLYAGAVWYFVHQFLKKEQSFYWKTALEWTHIAALSVFYAAGNYFVVREGNAALNDLPDPSPEVALAGIFWLLTFVIPLLYLYAAIHWKSLTFLVLGSIALLASLITLHYYYPFIPGDWATALLGLAGVVLVVWLMRYLKEIKNGFIYKPEADSELAILAGNIIATEIGQSATDSPQGPKFGGGDFGGGGSGEGY</sequence>
<organism evidence="3 4">
    <name type="scientific">Persicitalea jodogahamensis</name>
    <dbReference type="NCBI Taxonomy" id="402147"/>
    <lineage>
        <taxon>Bacteria</taxon>
        <taxon>Pseudomonadati</taxon>
        <taxon>Bacteroidota</taxon>
        <taxon>Cytophagia</taxon>
        <taxon>Cytophagales</taxon>
        <taxon>Spirosomataceae</taxon>
        <taxon>Persicitalea</taxon>
    </lineage>
</organism>
<dbReference type="RefSeq" id="WP_189563552.1">
    <property type="nucleotide sequence ID" value="NZ_BMXF01000001.1"/>
</dbReference>
<dbReference type="AlphaFoldDB" id="A0A8J3D2I8"/>
<keyword evidence="2" id="KW-1133">Transmembrane helix</keyword>
<feature type="transmembrane region" description="Helical" evidence="2">
    <location>
        <begin position="279"/>
        <end position="301"/>
    </location>
</feature>
<feature type="transmembrane region" description="Helical" evidence="2">
    <location>
        <begin position="253"/>
        <end position="272"/>
    </location>
</feature>
<proteinExistence type="predicted"/>
<evidence type="ECO:0000256" key="1">
    <source>
        <dbReference type="SAM" id="MobiDB-lite"/>
    </source>
</evidence>
<comment type="caution">
    <text evidence="3">The sequence shown here is derived from an EMBL/GenBank/DDBJ whole genome shotgun (WGS) entry which is preliminary data.</text>
</comment>
<feature type="transmembrane region" description="Helical" evidence="2">
    <location>
        <begin position="307"/>
        <end position="327"/>
    </location>
</feature>
<gene>
    <name evidence="3" type="ORF">GCM10007390_13420</name>
</gene>
<feature type="transmembrane region" description="Helical" evidence="2">
    <location>
        <begin position="81"/>
        <end position="98"/>
    </location>
</feature>
<name>A0A8J3D2I8_9BACT</name>
<dbReference type="Proteomes" id="UP000598271">
    <property type="component" value="Unassembled WGS sequence"/>
</dbReference>